<keyword evidence="1" id="KW-1133">Transmembrane helix</keyword>
<dbReference type="HOGENOM" id="CLU_2823882_0_0_11"/>
<dbReference type="RefSeq" id="WP_035848556.1">
    <property type="nucleotide sequence ID" value="NZ_KK073874.1"/>
</dbReference>
<keyword evidence="1" id="KW-0812">Transmembrane</keyword>
<feature type="transmembrane region" description="Helical" evidence="1">
    <location>
        <begin position="18"/>
        <end position="37"/>
    </location>
</feature>
<evidence type="ECO:0000313" key="3">
    <source>
        <dbReference type="Proteomes" id="UP000021053"/>
    </source>
</evidence>
<name>A0A010ZRH2_9ACTN</name>
<dbReference type="Proteomes" id="UP000021053">
    <property type="component" value="Unassembled WGS sequence"/>
</dbReference>
<keyword evidence="1" id="KW-0472">Membrane</keyword>
<keyword evidence="3" id="KW-1185">Reference proteome</keyword>
<comment type="caution">
    <text evidence="2">The sequence shown here is derived from an EMBL/GenBank/DDBJ whole genome shotgun (WGS) entry which is preliminary data.</text>
</comment>
<reference evidence="2 3" key="1">
    <citation type="submission" date="2013-07" db="EMBL/GenBank/DDBJ databases">
        <authorList>
            <consortium name="DOE Joint Genome Institute"/>
            <person name="Eisen J."/>
            <person name="Huntemann M."/>
            <person name="Han J."/>
            <person name="Chen A."/>
            <person name="Kyrpides N."/>
            <person name="Mavromatis K."/>
            <person name="Markowitz V."/>
            <person name="Palaniappan K."/>
            <person name="Ivanova N."/>
            <person name="Schaumberg A."/>
            <person name="Pati A."/>
            <person name="Liolios K."/>
            <person name="Nordberg H.P."/>
            <person name="Cantor M.N."/>
            <person name="Hua S.X."/>
            <person name="Woyke T."/>
        </authorList>
    </citation>
    <scope>NUCLEOTIDE SEQUENCE [LARGE SCALE GENOMIC DNA]</scope>
    <source>
        <strain evidence="2 3">DSM 44712</strain>
    </source>
</reference>
<evidence type="ECO:0000256" key="1">
    <source>
        <dbReference type="SAM" id="Phobius"/>
    </source>
</evidence>
<dbReference type="EMBL" id="JFBT01000001">
    <property type="protein sequence ID" value="EXG79782.1"/>
    <property type="molecule type" value="Genomic_DNA"/>
</dbReference>
<sequence length="66" mass="7109">MNPDFVASTNMLPYDPALLWKAAIVLVVFFGVARLIYKKEPRKGLGYSITVGAAAAGLVAFLLLPQ</sequence>
<evidence type="ECO:0000313" key="2">
    <source>
        <dbReference type="EMBL" id="EXG79782.1"/>
    </source>
</evidence>
<organism evidence="2 3">
    <name type="scientific">Cryptosporangium arvum DSM 44712</name>
    <dbReference type="NCBI Taxonomy" id="927661"/>
    <lineage>
        <taxon>Bacteria</taxon>
        <taxon>Bacillati</taxon>
        <taxon>Actinomycetota</taxon>
        <taxon>Actinomycetes</taxon>
        <taxon>Cryptosporangiales</taxon>
        <taxon>Cryptosporangiaceae</taxon>
        <taxon>Cryptosporangium</taxon>
    </lineage>
</organism>
<proteinExistence type="predicted"/>
<dbReference type="AlphaFoldDB" id="A0A010ZRH2"/>
<accession>A0A010ZRH2</accession>
<feature type="transmembrane region" description="Helical" evidence="1">
    <location>
        <begin position="44"/>
        <end position="64"/>
    </location>
</feature>
<protein>
    <submittedName>
        <fullName evidence="2">Uncharacterized protein</fullName>
    </submittedName>
</protein>
<gene>
    <name evidence="2" type="ORF">CryarDRAFT_0828</name>
</gene>